<comment type="caution">
    <text evidence="1">The sequence shown here is derived from an EMBL/GenBank/DDBJ whole genome shotgun (WGS) entry which is preliminary data.</text>
</comment>
<accession>A0A392QTA1</accession>
<dbReference type="EMBL" id="LXQA010155618">
    <property type="protein sequence ID" value="MCI26840.1"/>
    <property type="molecule type" value="Genomic_DNA"/>
</dbReference>
<name>A0A392QTA1_9FABA</name>
<keyword evidence="2" id="KW-1185">Reference proteome</keyword>
<dbReference type="Proteomes" id="UP000265520">
    <property type="component" value="Unassembled WGS sequence"/>
</dbReference>
<sequence>HCGSVGTRNEKVWEDVERPYQQSIAAAQRSAKLTVAVDKRERRELRCFHSNIVMELDGLQSYGI</sequence>
<reference evidence="1 2" key="1">
    <citation type="journal article" date="2018" name="Front. Plant Sci.">
        <title>Red Clover (Trifolium pratense) and Zigzag Clover (T. medium) - A Picture of Genomic Similarities and Differences.</title>
        <authorList>
            <person name="Dluhosova J."/>
            <person name="Istvanek J."/>
            <person name="Nedelnik J."/>
            <person name="Repkova J."/>
        </authorList>
    </citation>
    <scope>NUCLEOTIDE SEQUENCE [LARGE SCALE GENOMIC DNA]</scope>
    <source>
        <strain evidence="2">cv. 10/8</strain>
        <tissue evidence="1">Leaf</tissue>
    </source>
</reference>
<feature type="non-terminal residue" evidence="1">
    <location>
        <position position="1"/>
    </location>
</feature>
<evidence type="ECO:0000313" key="2">
    <source>
        <dbReference type="Proteomes" id="UP000265520"/>
    </source>
</evidence>
<proteinExistence type="predicted"/>
<dbReference type="AlphaFoldDB" id="A0A392QTA1"/>
<protein>
    <submittedName>
        <fullName evidence="1">Uncharacterized protein</fullName>
    </submittedName>
</protein>
<evidence type="ECO:0000313" key="1">
    <source>
        <dbReference type="EMBL" id="MCI26840.1"/>
    </source>
</evidence>
<organism evidence="1 2">
    <name type="scientific">Trifolium medium</name>
    <dbReference type="NCBI Taxonomy" id="97028"/>
    <lineage>
        <taxon>Eukaryota</taxon>
        <taxon>Viridiplantae</taxon>
        <taxon>Streptophyta</taxon>
        <taxon>Embryophyta</taxon>
        <taxon>Tracheophyta</taxon>
        <taxon>Spermatophyta</taxon>
        <taxon>Magnoliopsida</taxon>
        <taxon>eudicotyledons</taxon>
        <taxon>Gunneridae</taxon>
        <taxon>Pentapetalae</taxon>
        <taxon>rosids</taxon>
        <taxon>fabids</taxon>
        <taxon>Fabales</taxon>
        <taxon>Fabaceae</taxon>
        <taxon>Papilionoideae</taxon>
        <taxon>50 kb inversion clade</taxon>
        <taxon>NPAAA clade</taxon>
        <taxon>Hologalegina</taxon>
        <taxon>IRL clade</taxon>
        <taxon>Trifolieae</taxon>
        <taxon>Trifolium</taxon>
    </lineage>
</organism>